<reference evidence="2 3" key="1">
    <citation type="submission" date="2018-04" db="EMBL/GenBank/DDBJ databases">
        <title>Thalassorhabdus spongiae gen. nov., sp. nov., isolated from a marine sponge in South-West Iceland.</title>
        <authorList>
            <person name="Knobloch S."/>
            <person name="Daussin A."/>
            <person name="Johannsson R."/>
            <person name="Marteinsson V.T."/>
        </authorList>
    </citation>
    <scope>NUCLEOTIDE SEQUENCE [LARGE SCALE GENOMIC DNA]</scope>
    <source>
        <strain evidence="2 3">Hp12</strain>
    </source>
</reference>
<sequence length="396" mass="43735">MHLKPVTTALLFALGMGILTGCGSSGSDDKDTTSGKILSDWSTYQGNAEHNGYIPFTFNPENFKLKWSVQLGETGQLKPIATADKTVFAVNSFLYAIDIETGETKWNEDFSSLYSISPPATGNGKVYLASSGREDTFLWALDQKTKALEFKKSFNSQWDDYYAPTVFADDIYYNGGNSGGVYASDNQDGLQLWFAQLHQYDQWTPAINEQYVISYLGSNTGSYPGLLTATNRIGGSTEFVIEDPDFDWSDWSMNLAPVLFKNQVFAINNGRLLSFDLQNRNITWQKDNQYSGQPVVANNTIYTISNGSVEALNVLDGSRQWSWIAGTSSEDHISGTMIISNNLLFCSTENATYALDISTQEVVWQTTEVGQLAIGGYGNLYIANPDGKLTSYSLTQ</sequence>
<comment type="caution">
    <text evidence="2">The sequence shown here is derived from an EMBL/GenBank/DDBJ whole genome shotgun (WGS) entry which is preliminary data.</text>
</comment>
<dbReference type="PANTHER" id="PTHR34512">
    <property type="entry name" value="CELL SURFACE PROTEIN"/>
    <property type="match status" value="1"/>
</dbReference>
<dbReference type="RefSeq" id="WP_116688359.1">
    <property type="nucleotide sequence ID" value="NZ_CAWNYD010000009.1"/>
</dbReference>
<dbReference type="Proteomes" id="UP000244906">
    <property type="component" value="Unassembled WGS sequence"/>
</dbReference>
<dbReference type="InterPro" id="IPR015943">
    <property type="entry name" value="WD40/YVTN_repeat-like_dom_sf"/>
</dbReference>
<dbReference type="AlphaFoldDB" id="A0A2V1GQ25"/>
<dbReference type="Pfam" id="PF13360">
    <property type="entry name" value="PQQ_2"/>
    <property type="match status" value="2"/>
</dbReference>
<organism evidence="2 3">
    <name type="scientific">Pelagibaculum spongiae</name>
    <dbReference type="NCBI Taxonomy" id="2080658"/>
    <lineage>
        <taxon>Bacteria</taxon>
        <taxon>Pseudomonadati</taxon>
        <taxon>Pseudomonadota</taxon>
        <taxon>Gammaproteobacteria</taxon>
        <taxon>Oceanospirillales</taxon>
        <taxon>Pelagibaculum</taxon>
    </lineage>
</organism>
<proteinExistence type="predicted"/>
<feature type="domain" description="Pyrrolo-quinoline quinone repeat" evidence="1">
    <location>
        <begin position="64"/>
        <end position="197"/>
    </location>
</feature>
<name>A0A2V1GQ25_9GAMM</name>
<dbReference type="EMBL" id="QDDL01000009">
    <property type="protein sequence ID" value="PVZ65619.1"/>
    <property type="molecule type" value="Genomic_DNA"/>
</dbReference>
<dbReference type="PROSITE" id="PS51257">
    <property type="entry name" value="PROKAR_LIPOPROTEIN"/>
    <property type="match status" value="1"/>
</dbReference>
<dbReference type="OrthoDB" id="5378341at2"/>
<dbReference type="Gene3D" id="2.130.10.10">
    <property type="entry name" value="YVTN repeat-like/Quinoprotein amine dehydrogenase"/>
    <property type="match status" value="1"/>
</dbReference>
<dbReference type="SUPFAM" id="SSF50998">
    <property type="entry name" value="Quinoprotein alcohol dehydrogenase-like"/>
    <property type="match status" value="1"/>
</dbReference>
<feature type="domain" description="Pyrrolo-quinoline quinone repeat" evidence="1">
    <location>
        <begin position="255"/>
        <end position="322"/>
    </location>
</feature>
<dbReference type="InterPro" id="IPR018391">
    <property type="entry name" value="PQQ_b-propeller_rpt"/>
</dbReference>
<dbReference type="InterPro" id="IPR002372">
    <property type="entry name" value="PQQ_rpt_dom"/>
</dbReference>
<evidence type="ECO:0000313" key="2">
    <source>
        <dbReference type="EMBL" id="PVZ65619.1"/>
    </source>
</evidence>
<dbReference type="PANTHER" id="PTHR34512:SF30">
    <property type="entry name" value="OUTER MEMBRANE PROTEIN ASSEMBLY FACTOR BAMB"/>
    <property type="match status" value="1"/>
</dbReference>
<dbReference type="InterPro" id="IPR011047">
    <property type="entry name" value="Quinoprotein_ADH-like_sf"/>
</dbReference>
<dbReference type="SMART" id="SM00564">
    <property type="entry name" value="PQQ"/>
    <property type="match status" value="5"/>
</dbReference>
<protein>
    <recommendedName>
        <fullName evidence="1">Pyrrolo-quinoline quinone repeat domain-containing protein</fullName>
    </recommendedName>
</protein>
<gene>
    <name evidence="2" type="ORF">DC094_17180</name>
</gene>
<evidence type="ECO:0000259" key="1">
    <source>
        <dbReference type="Pfam" id="PF13360"/>
    </source>
</evidence>
<keyword evidence="3" id="KW-1185">Reference proteome</keyword>
<evidence type="ECO:0000313" key="3">
    <source>
        <dbReference type="Proteomes" id="UP000244906"/>
    </source>
</evidence>
<accession>A0A2V1GQ25</accession>